<feature type="transmembrane region" description="Helical" evidence="1">
    <location>
        <begin position="12"/>
        <end position="32"/>
    </location>
</feature>
<proteinExistence type="predicted"/>
<reference evidence="2 3" key="1">
    <citation type="submission" date="2023-06" db="EMBL/GenBank/DDBJ databases">
        <authorList>
            <person name="Yushchuk O."/>
            <person name="Binda E."/>
            <person name="Ruckert-Reed C."/>
            <person name="Fedorenko V."/>
            <person name="Kalinowski J."/>
            <person name="Marinelli F."/>
        </authorList>
    </citation>
    <scope>NUCLEOTIDE SEQUENCE [LARGE SCALE GENOMIC DNA]</scope>
    <source>
        <strain evidence="2 3">NRRL 3884</strain>
    </source>
</reference>
<keyword evidence="1" id="KW-1133">Transmembrane helix</keyword>
<evidence type="ECO:0000313" key="3">
    <source>
        <dbReference type="Proteomes" id="UP001240150"/>
    </source>
</evidence>
<sequence length="496" mass="51740">MNDRDERGSLPLAMLIALVGLTVSGLLSSALIGQVRNVRRTAERGVVLASAEAGLQAAMGSIRAAVGTDGKGSLARLPCGTIEGAASGAAGGAYRVQVTYRNAAGASLTCPPTATPATAVLKSVVSGAAGTRARTLEATYPFRVPVAQVPMGLIRNYPDGTLCMDAVKDQPVAGDPVLMTACDAQRPRHQMFAYVKSMAVAHPRPSGSTGTDMCLDATRPATGTYSYVTFQPCAVALDDATTQSPPRQLWSLHASYAAFAGTDDGKTLNDWCVAQQSPGVAGTRLIYTACPSTPANPYNAADSLALEPSVGAGAAGESTGQLVNYKQFGRCLDVTEGKVDYAYLIAWPCTANPDPANISWNERWTMPAVTTTRTGGTGQVTTVSGKKNTAGYGKTYCLRSPLSPDTGRFVTVTLCSGALAAEVTWTRYLAHKDNTKAYTLVDSAGYCLQPSETELYTRAGDKIGALKVGKCDGANLLQKWNAVIAAGTGLTNVQER</sequence>
<protein>
    <recommendedName>
        <fullName evidence="4">Ricin B lectin domain-containing protein</fullName>
    </recommendedName>
</protein>
<dbReference type="PROSITE" id="PS50231">
    <property type="entry name" value="RICIN_B_LECTIN"/>
    <property type="match status" value="2"/>
</dbReference>
<gene>
    <name evidence="2" type="ORF">ACTOB_001964</name>
</gene>
<dbReference type="Proteomes" id="UP001240150">
    <property type="component" value="Chromosome"/>
</dbReference>
<dbReference type="InterPro" id="IPR035992">
    <property type="entry name" value="Ricin_B-like_lectins"/>
</dbReference>
<accession>A0ABY8WKE7</accession>
<evidence type="ECO:0008006" key="4">
    <source>
        <dbReference type="Google" id="ProtNLM"/>
    </source>
</evidence>
<keyword evidence="1" id="KW-0812">Transmembrane</keyword>
<dbReference type="Gene3D" id="2.80.10.50">
    <property type="match status" value="2"/>
</dbReference>
<keyword evidence="3" id="KW-1185">Reference proteome</keyword>
<dbReference type="SUPFAM" id="SSF50370">
    <property type="entry name" value="Ricin B-like lectins"/>
    <property type="match status" value="2"/>
</dbReference>
<dbReference type="RefSeq" id="WP_284919749.1">
    <property type="nucleotide sequence ID" value="NZ_CP126980.1"/>
</dbReference>
<keyword evidence="1" id="KW-0472">Membrane</keyword>
<evidence type="ECO:0000256" key="1">
    <source>
        <dbReference type="SAM" id="Phobius"/>
    </source>
</evidence>
<evidence type="ECO:0000313" key="2">
    <source>
        <dbReference type="EMBL" id="WIM98366.1"/>
    </source>
</evidence>
<dbReference type="EMBL" id="CP126980">
    <property type="protein sequence ID" value="WIM98366.1"/>
    <property type="molecule type" value="Genomic_DNA"/>
</dbReference>
<organism evidence="2 3">
    <name type="scientific">Actinoplanes oblitus</name>
    <dbReference type="NCBI Taxonomy" id="3040509"/>
    <lineage>
        <taxon>Bacteria</taxon>
        <taxon>Bacillati</taxon>
        <taxon>Actinomycetota</taxon>
        <taxon>Actinomycetes</taxon>
        <taxon>Micromonosporales</taxon>
        <taxon>Micromonosporaceae</taxon>
        <taxon>Actinoplanes</taxon>
    </lineage>
</organism>
<name>A0ABY8WKE7_9ACTN</name>